<dbReference type="SUPFAM" id="SSF53383">
    <property type="entry name" value="PLP-dependent transferases"/>
    <property type="match status" value="1"/>
</dbReference>
<evidence type="ECO:0000256" key="1">
    <source>
        <dbReference type="ARBA" id="ARBA00001579"/>
    </source>
</evidence>
<comment type="similarity">
    <text evidence="5">Belongs to the class-III pyridoxal-phosphate-dependent aminotransferase family.</text>
</comment>
<evidence type="ECO:0000313" key="8">
    <source>
        <dbReference type="Proteomes" id="UP000657918"/>
    </source>
</evidence>
<evidence type="ECO:0000256" key="4">
    <source>
        <dbReference type="ARBA" id="ARBA00022898"/>
    </source>
</evidence>
<dbReference type="Pfam" id="PF24068">
    <property type="entry name" value="TPD1_C"/>
    <property type="match status" value="1"/>
</dbReference>
<name>A0A835JJ26_9ROSI</name>
<dbReference type="Gene3D" id="3.40.640.10">
    <property type="entry name" value="Type I PLP-dependent aspartate aminotransferase-like (Major domain)"/>
    <property type="match status" value="2"/>
</dbReference>
<dbReference type="InterPro" id="IPR015421">
    <property type="entry name" value="PyrdxlP-dep_Trfase_major"/>
</dbReference>
<dbReference type="InterPro" id="IPR005814">
    <property type="entry name" value="Aminotrans_3"/>
</dbReference>
<feature type="transmembrane region" description="Helical" evidence="6">
    <location>
        <begin position="12"/>
        <end position="36"/>
    </location>
</feature>
<evidence type="ECO:0000256" key="3">
    <source>
        <dbReference type="ARBA" id="ARBA00022729"/>
    </source>
</evidence>
<evidence type="ECO:0000256" key="6">
    <source>
        <dbReference type="SAM" id="Phobius"/>
    </source>
</evidence>
<protein>
    <submittedName>
        <fullName evidence="7">Uncharacterized protein</fullName>
    </submittedName>
</protein>
<accession>A0A835JJ26</accession>
<proteinExistence type="inferred from homology"/>
<dbReference type="Gene3D" id="3.90.1150.10">
    <property type="entry name" value="Aspartate Aminotransferase, domain 1"/>
    <property type="match status" value="1"/>
</dbReference>
<dbReference type="AlphaFoldDB" id="A0A835JJ26"/>
<reference evidence="7 8" key="1">
    <citation type="submission" date="2020-10" db="EMBL/GenBank/DDBJ databases">
        <title>Plant Genome Project.</title>
        <authorList>
            <person name="Zhang R.-G."/>
        </authorList>
    </citation>
    <scope>NUCLEOTIDE SEQUENCE [LARGE SCALE GENOMIC DNA]</scope>
    <source>
        <strain evidence="7">FAFU-HL-1</strain>
        <tissue evidence="7">Leaf</tissue>
    </source>
</reference>
<comment type="cofactor">
    <cofactor evidence="2">
        <name>pyridoxal 5'-phosphate</name>
        <dbReference type="ChEBI" id="CHEBI:597326"/>
    </cofactor>
</comment>
<dbReference type="GO" id="GO:0008483">
    <property type="term" value="F:transaminase activity"/>
    <property type="evidence" value="ECO:0007669"/>
    <property type="project" value="InterPro"/>
</dbReference>
<keyword evidence="6" id="KW-0812">Transmembrane</keyword>
<comment type="caution">
    <text evidence="7">The sequence shown here is derived from an EMBL/GenBank/DDBJ whole genome shotgun (WGS) entry which is preliminary data.</text>
</comment>
<keyword evidence="6" id="KW-1133">Transmembrane helix</keyword>
<dbReference type="InterPro" id="IPR015422">
    <property type="entry name" value="PyrdxlP-dep_Trfase_small"/>
</dbReference>
<sequence>MSFSSATMRTVVSVIIGVVLVMILLLAMLISTFSFLSGLGKDEGGFGGLRHMFLQEKGKYRASAIHRKLLVRSLAMEEPNRIGEKCTGADIVISQGSTAPLSNGIPTYTVQIMNMCATGCDISRIHLRCGWFSSARLIDPKIFKRLRYNDCLVNDGKPLVTGDILTFEYANTFSYPLAVGESYLILKCVLEFSGCWLMSLFLGQEMMPGGSHMKDFDGNDCTDYVVLGAPLSWVIMQMMNLADRHLLASLAETIEKGTSFGASCLLEKVLAEMVNKAVPSIEMVVVLQPSGTLNSLYNDIAPMENPFENNEGEICAIILEPAVENGGFIPRKPEFLNAVRKITKENSALLIFDEVMTGFCLSYGGAQEHFGITPDLTTLGKIIGQKYFSLIYDYRSCLLVHVVGREIIEMIAPAGPMYQAGTLGGNPLAMTTGIHSEAVAGTGML</sequence>
<dbReference type="GO" id="GO:0030170">
    <property type="term" value="F:pyridoxal phosphate binding"/>
    <property type="evidence" value="ECO:0007669"/>
    <property type="project" value="InterPro"/>
</dbReference>
<dbReference type="InterPro" id="IPR040361">
    <property type="entry name" value="TPD1"/>
</dbReference>
<dbReference type="GO" id="GO:0042286">
    <property type="term" value="F:glutamate-1-semialdehyde 2,1-aminomutase activity"/>
    <property type="evidence" value="ECO:0007669"/>
    <property type="project" value="UniProtKB-EC"/>
</dbReference>
<dbReference type="InterPro" id="IPR015424">
    <property type="entry name" value="PyrdxlP-dep_Trfase"/>
</dbReference>
<keyword evidence="6" id="KW-0472">Membrane</keyword>
<keyword evidence="3" id="KW-0732">Signal</keyword>
<dbReference type="Proteomes" id="UP000657918">
    <property type="component" value="Unassembled WGS sequence"/>
</dbReference>
<dbReference type="Pfam" id="PF00202">
    <property type="entry name" value="Aminotran_3"/>
    <property type="match status" value="1"/>
</dbReference>
<comment type="catalytic activity">
    <reaction evidence="1">
        <text>(S)-4-amino-5-oxopentanoate = 5-aminolevulinate</text>
        <dbReference type="Rhea" id="RHEA:14265"/>
        <dbReference type="ChEBI" id="CHEBI:57501"/>
        <dbReference type="ChEBI" id="CHEBI:356416"/>
        <dbReference type="EC" id="5.4.3.8"/>
    </reaction>
</comment>
<dbReference type="PANTHER" id="PTHR43713:SF3">
    <property type="entry name" value="GLUTAMATE-1-SEMIALDEHYDE 2,1-AMINOMUTASE 1, CHLOROPLASTIC-RELATED"/>
    <property type="match status" value="1"/>
</dbReference>
<keyword evidence="8" id="KW-1185">Reference proteome</keyword>
<dbReference type="PANTHER" id="PTHR43713">
    <property type="entry name" value="GLUTAMATE-1-SEMIALDEHYDE 2,1-AMINOMUTASE"/>
    <property type="match status" value="1"/>
</dbReference>
<evidence type="ECO:0000313" key="7">
    <source>
        <dbReference type="EMBL" id="KAF9671745.1"/>
    </source>
</evidence>
<organism evidence="7 8">
    <name type="scientific">Salix dunnii</name>
    <dbReference type="NCBI Taxonomy" id="1413687"/>
    <lineage>
        <taxon>Eukaryota</taxon>
        <taxon>Viridiplantae</taxon>
        <taxon>Streptophyta</taxon>
        <taxon>Embryophyta</taxon>
        <taxon>Tracheophyta</taxon>
        <taxon>Spermatophyta</taxon>
        <taxon>Magnoliopsida</taxon>
        <taxon>eudicotyledons</taxon>
        <taxon>Gunneridae</taxon>
        <taxon>Pentapetalae</taxon>
        <taxon>rosids</taxon>
        <taxon>fabids</taxon>
        <taxon>Malpighiales</taxon>
        <taxon>Salicaceae</taxon>
        <taxon>Saliceae</taxon>
        <taxon>Salix</taxon>
    </lineage>
</organism>
<dbReference type="EMBL" id="JADGMS010000012">
    <property type="protein sequence ID" value="KAF9671745.1"/>
    <property type="molecule type" value="Genomic_DNA"/>
</dbReference>
<keyword evidence="4 5" id="KW-0663">Pyridoxal phosphate</keyword>
<evidence type="ECO:0000256" key="5">
    <source>
        <dbReference type="RuleBase" id="RU003560"/>
    </source>
</evidence>
<gene>
    <name evidence="7" type="ORF">SADUNF_Sadunf12G0080200</name>
</gene>
<dbReference type="GO" id="GO:0009507">
    <property type="term" value="C:chloroplast"/>
    <property type="evidence" value="ECO:0007669"/>
    <property type="project" value="TreeGrafter"/>
</dbReference>
<evidence type="ECO:0000256" key="2">
    <source>
        <dbReference type="ARBA" id="ARBA00001933"/>
    </source>
</evidence>
<dbReference type="OrthoDB" id="1572689at2759"/>